<evidence type="ECO:0000256" key="6">
    <source>
        <dbReference type="ARBA" id="ARBA00022840"/>
    </source>
</evidence>
<accession>A0A6J4QEP0</accession>
<dbReference type="GO" id="GO:0046872">
    <property type="term" value="F:metal ion binding"/>
    <property type="evidence" value="ECO:0007669"/>
    <property type="project" value="UniProtKB-KW"/>
</dbReference>
<proteinExistence type="inferred from homology"/>
<evidence type="ECO:0000256" key="7">
    <source>
        <dbReference type="ARBA" id="ARBA00022842"/>
    </source>
</evidence>
<keyword evidence="7" id="KW-0460">Magnesium</keyword>
<dbReference type="InterPro" id="IPR036565">
    <property type="entry name" value="Mur-like_cat_sf"/>
</dbReference>
<evidence type="ECO:0000256" key="5">
    <source>
        <dbReference type="ARBA" id="ARBA00022741"/>
    </source>
</evidence>
<gene>
    <name evidence="13" type="ORF">AVDCRST_MAG03-3806</name>
</gene>
<organism evidence="13">
    <name type="scientific">uncultured Rubrobacteraceae bacterium</name>
    <dbReference type="NCBI Taxonomy" id="349277"/>
    <lineage>
        <taxon>Bacteria</taxon>
        <taxon>Bacillati</taxon>
        <taxon>Actinomycetota</taxon>
        <taxon>Rubrobacteria</taxon>
        <taxon>Rubrobacterales</taxon>
        <taxon>Rubrobacteraceae</taxon>
        <taxon>environmental samples</taxon>
    </lineage>
</organism>
<name>A0A6J4QEP0_9ACTN</name>
<keyword evidence="3 13" id="KW-0436">Ligase</keyword>
<dbReference type="PANTHER" id="PTHR11136">
    <property type="entry name" value="FOLYLPOLYGLUTAMATE SYNTHASE-RELATED"/>
    <property type="match status" value="1"/>
</dbReference>
<dbReference type="AlphaFoldDB" id="A0A6J4QEP0"/>
<evidence type="ECO:0000256" key="10">
    <source>
        <dbReference type="SAM" id="MobiDB-lite"/>
    </source>
</evidence>
<evidence type="ECO:0000259" key="12">
    <source>
        <dbReference type="Pfam" id="PF08245"/>
    </source>
</evidence>
<keyword evidence="6" id="KW-0067">ATP-binding</keyword>
<evidence type="ECO:0000256" key="9">
    <source>
        <dbReference type="ARBA" id="ARBA00047493"/>
    </source>
</evidence>
<dbReference type="EMBL" id="CADCUT010000221">
    <property type="protein sequence ID" value="CAA9438675.1"/>
    <property type="molecule type" value="Genomic_DNA"/>
</dbReference>
<dbReference type="EC" id="6.3.2.17" evidence="2"/>
<evidence type="ECO:0000259" key="11">
    <source>
        <dbReference type="Pfam" id="PF02875"/>
    </source>
</evidence>
<dbReference type="GO" id="GO:0004326">
    <property type="term" value="F:tetrahydrofolylpolyglutamate synthase activity"/>
    <property type="evidence" value="ECO:0007669"/>
    <property type="project" value="UniProtKB-EC"/>
</dbReference>
<evidence type="ECO:0000256" key="4">
    <source>
        <dbReference type="ARBA" id="ARBA00022723"/>
    </source>
</evidence>
<dbReference type="InterPro" id="IPR013221">
    <property type="entry name" value="Mur_ligase_cen"/>
</dbReference>
<keyword evidence="5" id="KW-0547">Nucleotide-binding</keyword>
<protein>
    <recommendedName>
        <fullName evidence="2">tetrahydrofolate synthase</fullName>
        <ecNumber evidence="2">6.3.2.17</ecNumber>
    </recommendedName>
    <alternativeName>
        <fullName evidence="8">Tetrahydrofolylpolyglutamate synthase</fullName>
    </alternativeName>
</protein>
<dbReference type="SUPFAM" id="SSF53623">
    <property type="entry name" value="MurD-like peptide ligases, catalytic domain"/>
    <property type="match status" value="1"/>
</dbReference>
<dbReference type="InterPro" id="IPR036615">
    <property type="entry name" value="Mur_ligase_C_dom_sf"/>
</dbReference>
<comment type="similarity">
    <text evidence="1">Belongs to the folylpolyglutamate synthase family.</text>
</comment>
<dbReference type="InterPro" id="IPR001645">
    <property type="entry name" value="Folylpolyglutamate_synth"/>
</dbReference>
<evidence type="ECO:0000256" key="1">
    <source>
        <dbReference type="ARBA" id="ARBA00008276"/>
    </source>
</evidence>
<dbReference type="Gene3D" id="3.40.1190.10">
    <property type="entry name" value="Mur-like, catalytic domain"/>
    <property type="match status" value="1"/>
</dbReference>
<dbReference type="GO" id="GO:0005737">
    <property type="term" value="C:cytoplasm"/>
    <property type="evidence" value="ECO:0007669"/>
    <property type="project" value="TreeGrafter"/>
</dbReference>
<dbReference type="Pfam" id="PF02875">
    <property type="entry name" value="Mur_ligase_C"/>
    <property type="match status" value="1"/>
</dbReference>
<evidence type="ECO:0000256" key="8">
    <source>
        <dbReference type="ARBA" id="ARBA00030592"/>
    </source>
</evidence>
<evidence type="ECO:0000313" key="13">
    <source>
        <dbReference type="EMBL" id="CAA9438675.1"/>
    </source>
</evidence>
<feature type="domain" description="Mur ligase central" evidence="12">
    <location>
        <begin position="46"/>
        <end position="207"/>
    </location>
</feature>
<evidence type="ECO:0000256" key="3">
    <source>
        <dbReference type="ARBA" id="ARBA00022598"/>
    </source>
</evidence>
<dbReference type="NCBIfam" id="TIGR01499">
    <property type="entry name" value="folC"/>
    <property type="match status" value="1"/>
</dbReference>
<dbReference type="PANTHER" id="PTHR11136:SF0">
    <property type="entry name" value="DIHYDROFOLATE SYNTHETASE-RELATED"/>
    <property type="match status" value="1"/>
</dbReference>
<dbReference type="Pfam" id="PF08245">
    <property type="entry name" value="Mur_ligase_M"/>
    <property type="match status" value="1"/>
</dbReference>
<reference evidence="13" key="1">
    <citation type="submission" date="2020-02" db="EMBL/GenBank/DDBJ databases">
        <authorList>
            <person name="Meier V. D."/>
        </authorList>
    </citation>
    <scope>NUCLEOTIDE SEQUENCE</scope>
    <source>
        <strain evidence="13">AVDCRST_MAG03</strain>
    </source>
</reference>
<dbReference type="Gene3D" id="3.90.190.20">
    <property type="entry name" value="Mur ligase, C-terminal domain"/>
    <property type="match status" value="1"/>
</dbReference>
<sequence>MAPDLSFAAVCAELDLRKRITMGLDRVERLLSFLGDPQKKLKVVQVVGTNGKGTTAVALAAALSKMGQPAGVYLSPHVLSYTERVMIGGGFASEESFAGAMGEAIEVADRNGVAASQFELLTAGAVKLFADRGLSWAVMEAGLGARHDATTAAGPEAVVLTNVGLDHAEYLGETVAEITHEKLASVSEGSVLILGTDDPVVRGIAARRSDAVGARLVEAASGPVELPSLELPPFVLRDASLGVRAAEELLGEELGVPARERVIRTVFGTLPGRFEVHEVGGVPVVVDGGHNVSGVEAALEAMEFAYAGRPLAVVFGVLRDKDARSMLTALSAAARTVVLTRPEGERAAGPDGILEGHEDVDGGETLTEEDPARAVDLAVRSVRGDGGVVLVLGSFQTAAPVLRWLRD</sequence>
<feature type="region of interest" description="Disordered" evidence="10">
    <location>
        <begin position="344"/>
        <end position="365"/>
    </location>
</feature>
<keyword evidence="4" id="KW-0479">Metal-binding</keyword>
<dbReference type="GO" id="GO:0008841">
    <property type="term" value="F:dihydrofolate synthase activity"/>
    <property type="evidence" value="ECO:0007669"/>
    <property type="project" value="TreeGrafter"/>
</dbReference>
<evidence type="ECO:0000256" key="2">
    <source>
        <dbReference type="ARBA" id="ARBA00013025"/>
    </source>
</evidence>
<dbReference type="InterPro" id="IPR004101">
    <property type="entry name" value="Mur_ligase_C"/>
</dbReference>
<feature type="compositionally biased region" description="Basic and acidic residues" evidence="10">
    <location>
        <begin position="344"/>
        <end position="360"/>
    </location>
</feature>
<dbReference type="GO" id="GO:0005524">
    <property type="term" value="F:ATP binding"/>
    <property type="evidence" value="ECO:0007669"/>
    <property type="project" value="UniProtKB-KW"/>
</dbReference>
<comment type="catalytic activity">
    <reaction evidence="9">
        <text>(6S)-5,6,7,8-tetrahydrofolyl-(gamma-L-Glu)(n) + L-glutamate + ATP = (6S)-5,6,7,8-tetrahydrofolyl-(gamma-L-Glu)(n+1) + ADP + phosphate + H(+)</text>
        <dbReference type="Rhea" id="RHEA:10580"/>
        <dbReference type="Rhea" id="RHEA-COMP:14738"/>
        <dbReference type="Rhea" id="RHEA-COMP:14740"/>
        <dbReference type="ChEBI" id="CHEBI:15378"/>
        <dbReference type="ChEBI" id="CHEBI:29985"/>
        <dbReference type="ChEBI" id="CHEBI:30616"/>
        <dbReference type="ChEBI" id="CHEBI:43474"/>
        <dbReference type="ChEBI" id="CHEBI:141005"/>
        <dbReference type="ChEBI" id="CHEBI:456216"/>
        <dbReference type="EC" id="6.3.2.17"/>
    </reaction>
</comment>
<dbReference type="SUPFAM" id="SSF53244">
    <property type="entry name" value="MurD-like peptide ligases, peptide-binding domain"/>
    <property type="match status" value="1"/>
</dbReference>
<feature type="domain" description="Mur ligase C-terminal" evidence="11">
    <location>
        <begin position="272"/>
        <end position="395"/>
    </location>
</feature>